<dbReference type="OrthoDB" id="2318209at2"/>
<sequence length="656" mass="72915">MKKLNVKWAFLIAMLTFMAACLFSDKIQREVSANEEIPVEDITPYKTPTGDVRKFLGIWMTSGYNLQPQPNNYTVVDSSTTLRTDQGRSFWTALFTITSWAHYQWYETTDGTKWTEVSKKNGGTKKNLTVTPKEIGTKYYQQEVQWYMAIPTILAPTVYSKVAAVHALDKHVSATDVEVSVDDDYIYNYDSEITTTSTYAHAKVTPTNFTGDIKWSIDNTDLATIDEDSGLITANTRTKSGVVTVTATAINNDGTKVSGSAEVTVGGGLEDQTVKAGETAKFELMGNIGEFDEQEDMNYSIRWFKEDPITHEQSEIEVGNNATSHTTPKTTLNDDGTLFFAYITVKANGKTYEYTTNEATLHVLPDGGPDISLEDTLENKTFDNSSDNSTNLYDVNSDDNVVFKTTITNNSSSGQLKDATYNLPLRAGTTINKVTLDDQELSDTDYEVKKDSDSNELTLIVKNINLGIQKSADLVVDTTVGTVNKRESYRSIAYLTGTDDSGSSVQKIGTPRSLNLTTNKLEYTIKDIDYGSIKPIGNDQVIFRQNNESNWPDNVMDVDDMRRDKTPITLSVSQDSDFVSEDSKNTLAGHLKFFDDDYEQDLLTGSAIISQTKSGQEMTSLSWQADKGILLELDNKQLNASGNYETKLNWVFTDSI</sequence>
<dbReference type="AlphaFoldDB" id="A0A4R5NDY2"/>
<organism evidence="2 3">
    <name type="scientific">Companilactobacillus farciminis</name>
    <dbReference type="NCBI Taxonomy" id="1612"/>
    <lineage>
        <taxon>Bacteria</taxon>
        <taxon>Bacillati</taxon>
        <taxon>Bacillota</taxon>
        <taxon>Bacilli</taxon>
        <taxon>Lactobacillales</taxon>
        <taxon>Lactobacillaceae</taxon>
        <taxon>Companilactobacillus</taxon>
    </lineage>
</organism>
<keyword evidence="3" id="KW-1185">Reference proteome</keyword>
<feature type="chain" id="PRO_5020437651" description="BIG2 domain-containing protein" evidence="1">
    <location>
        <begin position="20"/>
        <end position="656"/>
    </location>
</feature>
<dbReference type="Gene3D" id="2.60.40.1080">
    <property type="match status" value="1"/>
</dbReference>
<dbReference type="RefSeq" id="WP_010020617.1">
    <property type="nucleotide sequence ID" value="NZ_PUFN01000019.1"/>
</dbReference>
<evidence type="ECO:0000256" key="1">
    <source>
        <dbReference type="SAM" id="SignalP"/>
    </source>
</evidence>
<evidence type="ECO:0008006" key="4">
    <source>
        <dbReference type="Google" id="ProtNLM"/>
    </source>
</evidence>
<reference evidence="2 3" key="1">
    <citation type="journal article" date="2019" name="Appl. Microbiol. Biotechnol.">
        <title>Uncovering carbohydrate metabolism through a genotype-phenotype association study of 56 lactic acid bacteria genomes.</title>
        <authorList>
            <person name="Buron-Moles G."/>
            <person name="Chailyan A."/>
            <person name="Dolejs I."/>
            <person name="Forster J."/>
            <person name="Miks M.H."/>
        </authorList>
    </citation>
    <scope>NUCLEOTIDE SEQUENCE [LARGE SCALE GENOMIC DNA]</scope>
    <source>
        <strain evidence="2 3">ATCC 29644</strain>
    </source>
</reference>
<accession>A0A4R5NDY2</accession>
<dbReference type="STRING" id="1612.ABB44_07145"/>
<dbReference type="EMBL" id="PUFN01000019">
    <property type="protein sequence ID" value="TDG71790.1"/>
    <property type="molecule type" value="Genomic_DNA"/>
</dbReference>
<feature type="signal peptide" evidence="1">
    <location>
        <begin position="1"/>
        <end position="19"/>
    </location>
</feature>
<protein>
    <recommendedName>
        <fullName evidence="4">BIG2 domain-containing protein</fullName>
    </recommendedName>
</protein>
<keyword evidence="1" id="KW-0732">Signal</keyword>
<gene>
    <name evidence="2" type="ORF">C5L30_002370</name>
</gene>
<proteinExistence type="predicted"/>
<dbReference type="Proteomes" id="UP000295257">
    <property type="component" value="Unassembled WGS sequence"/>
</dbReference>
<comment type="caution">
    <text evidence="2">The sequence shown here is derived from an EMBL/GenBank/DDBJ whole genome shotgun (WGS) entry which is preliminary data.</text>
</comment>
<evidence type="ECO:0000313" key="2">
    <source>
        <dbReference type="EMBL" id="TDG71790.1"/>
    </source>
</evidence>
<name>A0A4R5NDY2_9LACO</name>
<dbReference type="PROSITE" id="PS51257">
    <property type="entry name" value="PROKAR_LIPOPROTEIN"/>
    <property type="match status" value="1"/>
</dbReference>
<evidence type="ECO:0000313" key="3">
    <source>
        <dbReference type="Proteomes" id="UP000295257"/>
    </source>
</evidence>